<dbReference type="InterPro" id="IPR043502">
    <property type="entry name" value="DNA/RNA_pol_sf"/>
</dbReference>
<name>A0A0H2QX95_9AGAM</name>
<dbReference type="EMBL" id="KQ086862">
    <property type="protein sequence ID" value="KLO03939.1"/>
    <property type="molecule type" value="Genomic_DNA"/>
</dbReference>
<dbReference type="AlphaFoldDB" id="A0A0H2QX95"/>
<accession>A0A0H2QX95</accession>
<organism evidence="1 2">
    <name type="scientific">Schizopora paradoxa</name>
    <dbReference type="NCBI Taxonomy" id="27342"/>
    <lineage>
        <taxon>Eukaryota</taxon>
        <taxon>Fungi</taxon>
        <taxon>Dikarya</taxon>
        <taxon>Basidiomycota</taxon>
        <taxon>Agaricomycotina</taxon>
        <taxon>Agaricomycetes</taxon>
        <taxon>Hymenochaetales</taxon>
        <taxon>Schizoporaceae</taxon>
        <taxon>Schizopora</taxon>
    </lineage>
</organism>
<sequence length="102" mass="11418">MDPEKVDKVSAWKTPTNRGLLMGFLGAVGFLAPDCEGIRVPMGLLAKLTGSNCPWRWGHTEQRAFDEIKEIVQKWRDHHRVAPDYSPSAEPFNLSTDACCMS</sequence>
<evidence type="ECO:0000313" key="1">
    <source>
        <dbReference type="EMBL" id="KLO03939.1"/>
    </source>
</evidence>
<dbReference type="Proteomes" id="UP000053477">
    <property type="component" value="Unassembled WGS sequence"/>
</dbReference>
<dbReference type="OrthoDB" id="1750432at2759"/>
<dbReference type="InParanoid" id="A0A0H2QX95"/>
<dbReference type="InterPro" id="IPR043128">
    <property type="entry name" value="Rev_trsase/Diguanyl_cyclase"/>
</dbReference>
<dbReference type="Gene3D" id="3.30.70.270">
    <property type="match status" value="1"/>
</dbReference>
<proteinExistence type="predicted"/>
<dbReference type="SUPFAM" id="SSF56672">
    <property type="entry name" value="DNA/RNA polymerases"/>
    <property type="match status" value="1"/>
</dbReference>
<evidence type="ECO:0008006" key="3">
    <source>
        <dbReference type="Google" id="ProtNLM"/>
    </source>
</evidence>
<evidence type="ECO:0000313" key="2">
    <source>
        <dbReference type="Proteomes" id="UP000053477"/>
    </source>
</evidence>
<reference evidence="1 2" key="1">
    <citation type="submission" date="2015-04" db="EMBL/GenBank/DDBJ databases">
        <title>Complete genome sequence of Schizopora paradoxa KUC8140, a cosmopolitan wood degrader in East Asia.</title>
        <authorList>
            <consortium name="DOE Joint Genome Institute"/>
            <person name="Min B."/>
            <person name="Park H."/>
            <person name="Jang Y."/>
            <person name="Kim J.-J."/>
            <person name="Kim K.H."/>
            <person name="Pangilinan J."/>
            <person name="Lipzen A."/>
            <person name="Riley R."/>
            <person name="Grigoriev I.V."/>
            <person name="Spatafora J.W."/>
            <person name="Choi I.-G."/>
        </authorList>
    </citation>
    <scope>NUCLEOTIDE SEQUENCE [LARGE SCALE GENOMIC DNA]</scope>
    <source>
        <strain evidence="1 2">KUC8140</strain>
    </source>
</reference>
<protein>
    <recommendedName>
        <fullName evidence="3">Reverse transcriptase/retrotransposon-derived protein RNase H-like domain-containing protein</fullName>
    </recommendedName>
</protein>
<keyword evidence="2" id="KW-1185">Reference proteome</keyword>
<gene>
    <name evidence="1" type="ORF">SCHPADRAFT_841212</name>
</gene>